<evidence type="ECO:0000256" key="5">
    <source>
        <dbReference type="SAM" id="Phobius"/>
    </source>
</evidence>
<keyword evidence="7" id="KW-1185">Reference proteome</keyword>
<dbReference type="EMBL" id="QAOG01000003">
    <property type="protein sequence ID" value="PTQ60283.1"/>
    <property type="molecule type" value="Genomic_DNA"/>
</dbReference>
<evidence type="ECO:0000256" key="2">
    <source>
        <dbReference type="ARBA" id="ARBA00022692"/>
    </source>
</evidence>
<dbReference type="Proteomes" id="UP000244189">
    <property type="component" value="Unassembled WGS sequence"/>
</dbReference>
<keyword evidence="3 5" id="KW-1133">Transmembrane helix</keyword>
<dbReference type="InterPro" id="IPR059112">
    <property type="entry name" value="CysZ/EI24"/>
</dbReference>
<feature type="transmembrane region" description="Helical" evidence="5">
    <location>
        <begin position="20"/>
        <end position="41"/>
    </location>
</feature>
<accession>A0A2T5GLS8</accession>
<evidence type="ECO:0000313" key="7">
    <source>
        <dbReference type="Proteomes" id="UP000244189"/>
    </source>
</evidence>
<gene>
    <name evidence="6" type="ORF">C8J26_1993</name>
</gene>
<protein>
    <submittedName>
        <fullName evidence="6">Uncharacterized protein involved in cysteine biosynthesis</fullName>
    </submittedName>
</protein>
<feature type="transmembrane region" description="Helical" evidence="5">
    <location>
        <begin position="61"/>
        <end position="87"/>
    </location>
</feature>
<keyword evidence="2 5" id="KW-0812">Transmembrane</keyword>
<dbReference type="Pfam" id="PF07264">
    <property type="entry name" value="EI24"/>
    <property type="match status" value="1"/>
</dbReference>
<proteinExistence type="predicted"/>
<evidence type="ECO:0000256" key="1">
    <source>
        <dbReference type="ARBA" id="ARBA00004141"/>
    </source>
</evidence>
<evidence type="ECO:0000313" key="6">
    <source>
        <dbReference type="EMBL" id="PTQ60283.1"/>
    </source>
</evidence>
<feature type="transmembrane region" description="Helical" evidence="5">
    <location>
        <begin position="126"/>
        <end position="153"/>
    </location>
</feature>
<keyword evidence="4 5" id="KW-0472">Membrane</keyword>
<reference evidence="6 7" key="1">
    <citation type="submission" date="2018-04" db="EMBL/GenBank/DDBJ databases">
        <title>Genomic Encyclopedia of Type Strains, Phase III (KMG-III): the genomes of soil and plant-associated and newly described type strains.</title>
        <authorList>
            <person name="Whitman W."/>
        </authorList>
    </citation>
    <scope>NUCLEOTIDE SEQUENCE [LARGE SCALE GENOMIC DNA]</scope>
    <source>
        <strain evidence="6 7">MA101b</strain>
    </source>
</reference>
<feature type="transmembrane region" description="Helical" evidence="5">
    <location>
        <begin position="197"/>
        <end position="219"/>
    </location>
</feature>
<sequence>MIRALLLSLGQLTDPPVLRVFVKSMLVTLLVFALLGIATWWGTQAALAAWLGWHTDGLAAVFALFVTILALWLLFRAVAIAVVGVFADEVVEAVEARHYPEALRTARPVAFARSLAMGLRSAARVVLVNLLMLPVYIALLVTGVGTAAAFFLVNGWLLGRDLGDMVAARHMDAAAMRGWRATTRGGRFVLGLANTGLFVVPILNIAAPVLGAAMATHYFHTRNFRKGRP</sequence>
<name>A0A2T5GLS8_9SPHN</name>
<evidence type="ECO:0000256" key="3">
    <source>
        <dbReference type="ARBA" id="ARBA00022989"/>
    </source>
</evidence>
<dbReference type="AlphaFoldDB" id="A0A2T5GLS8"/>
<comment type="caution">
    <text evidence="6">The sequence shown here is derived from an EMBL/GenBank/DDBJ whole genome shotgun (WGS) entry which is preliminary data.</text>
</comment>
<evidence type="ECO:0000256" key="4">
    <source>
        <dbReference type="ARBA" id="ARBA00023136"/>
    </source>
</evidence>
<dbReference type="RefSeq" id="WP_107957755.1">
    <property type="nucleotide sequence ID" value="NZ_JASPFP010000001.1"/>
</dbReference>
<organism evidence="6 7">
    <name type="scientific">Sphingomonas aurantiaca</name>
    <dbReference type="NCBI Taxonomy" id="185949"/>
    <lineage>
        <taxon>Bacteria</taxon>
        <taxon>Pseudomonadati</taxon>
        <taxon>Pseudomonadota</taxon>
        <taxon>Alphaproteobacteria</taxon>
        <taxon>Sphingomonadales</taxon>
        <taxon>Sphingomonadaceae</taxon>
        <taxon>Sphingomonas</taxon>
    </lineage>
</organism>
<comment type="subcellular location">
    <subcellularLocation>
        <location evidence="1">Membrane</location>
        <topology evidence="1">Multi-pass membrane protein</topology>
    </subcellularLocation>
</comment>